<dbReference type="GO" id="GO:0008270">
    <property type="term" value="F:zinc ion binding"/>
    <property type="evidence" value="ECO:0007669"/>
    <property type="project" value="UniProtKB-KW"/>
</dbReference>
<dbReference type="GO" id="GO:0001228">
    <property type="term" value="F:DNA-binding transcription activator activity, RNA polymerase II-specific"/>
    <property type="evidence" value="ECO:0007669"/>
    <property type="project" value="TreeGrafter"/>
</dbReference>
<dbReference type="CTD" id="26036"/>
<evidence type="ECO:0000313" key="11">
    <source>
        <dbReference type="Ensembl" id="ENSCVAP00000031303.1"/>
    </source>
</evidence>
<dbReference type="AlphaFoldDB" id="A0A3Q2EFI7"/>
<evidence type="ECO:0000256" key="3">
    <source>
        <dbReference type="ARBA" id="ARBA00022737"/>
    </source>
</evidence>
<sequence>MSSPTQVEDDELEDVEFVSEGPLNQVLECIDLLSDSEDDGCSSVEDMLEDKISRHKAHVTSTLDRLADKVAQEKKERAAKFRAFKEKQILQKAHGQQELAGSSTNGVSIEAKRCVDMWLRMPGLKPGVISTGSGRRRTQAAFPTTSSSSHTCPVINCGRVYENISLLDGHLKRFDHSPCDPAIHLRGSPSEFFACVACGLCFQTKEEWKRHIESKISSYSSDNHSSDQTYQRIVCFACPACFLIFNLRDECLQHMSDKNHFTESLIMTESKGRARPVPVPQHAKNRLVSLCKDVPFKVRCSLCHQVLISHQTAQAHFNVHCRQGCAVAKSDKTIVDVMKQLQVRGQCLLCSKVFLSQAEIERHKDSTLHEVEVNQTVAKALLQYSRFAEIQQTQERAEAQEKRASYGHEVAFKKRNKGRSNHSESPTKRQRLSPSVSADGSRASAMAWLCECGLQFSEEANATHHLLAANQIFHQCGVCGKHMGESSVTRLHMSRFHGGAHLSNFLFFCRKCKVEMPRIEDILLHVSEVHRGHTYLTEKEVPLHLDAKPSTSIGADLPSRSAPKWQRDAVETQHSTAGQTWMCRMCEDVFDSEASVFKHCSDVSSHSFQRFVCGHCPQKFFKESTVRRHCMNEHDGQIKSSYFCGLCDSMQLDTEDEFMEHYRKVHSKDYYCMDEPEDVQPSATEETDQHSCSCMGGGGVKEEKKAVYTRCMRNLAAEGRCQYVCAPCSVSLPSYAQMKAHIHTKHAALNLDKTFDVICQECQESFSGVPRFHKHYHSLHCRLEPCLSSREMTGETKPEPKTVKIIQAVEIKPGSDEIEDETLVKILNTSRATDEGEAPEDQADEEMQHVLSLSAEEARESTTESADLEEALKRSLLEF</sequence>
<dbReference type="PANTHER" id="PTHR24376">
    <property type="entry name" value="ZINC FINGER PROTEIN"/>
    <property type="match status" value="1"/>
</dbReference>
<feature type="compositionally biased region" description="Basic and acidic residues" evidence="9">
    <location>
        <begin position="398"/>
        <end position="412"/>
    </location>
</feature>
<dbReference type="InterPro" id="IPR058949">
    <property type="entry name" value="Zf-C2H2_ZNF451_1st"/>
</dbReference>
<evidence type="ECO:0000259" key="10">
    <source>
        <dbReference type="PROSITE" id="PS50157"/>
    </source>
</evidence>
<protein>
    <submittedName>
        <fullName evidence="11">Zinc finger protein 451</fullName>
    </submittedName>
</protein>
<dbReference type="Pfam" id="PF23103">
    <property type="entry name" value="Zf-C2H2_ZNF451_5th"/>
    <property type="match status" value="1"/>
</dbReference>
<dbReference type="GO" id="GO:0000978">
    <property type="term" value="F:RNA polymerase II cis-regulatory region sequence-specific DNA binding"/>
    <property type="evidence" value="ECO:0007669"/>
    <property type="project" value="TreeGrafter"/>
</dbReference>
<dbReference type="Pfam" id="PF23108">
    <property type="entry name" value="Zf-C2H2_ZNF451"/>
    <property type="match status" value="1"/>
</dbReference>
<keyword evidence="2" id="KW-0479">Metal-binding</keyword>
<feature type="domain" description="C2H2-type" evidence="10">
    <location>
        <begin position="611"/>
        <end position="639"/>
    </location>
</feature>
<feature type="region of interest" description="Disordered" evidence="9">
    <location>
        <begin position="830"/>
        <end position="867"/>
    </location>
</feature>
<dbReference type="KEGG" id="cvg:107084565"/>
<organism evidence="11 12">
    <name type="scientific">Cyprinodon variegatus</name>
    <name type="common">Sheepshead minnow</name>
    <dbReference type="NCBI Taxonomy" id="28743"/>
    <lineage>
        <taxon>Eukaryota</taxon>
        <taxon>Metazoa</taxon>
        <taxon>Chordata</taxon>
        <taxon>Craniata</taxon>
        <taxon>Vertebrata</taxon>
        <taxon>Euteleostomi</taxon>
        <taxon>Actinopterygii</taxon>
        <taxon>Neopterygii</taxon>
        <taxon>Teleostei</taxon>
        <taxon>Neoteleostei</taxon>
        <taxon>Acanthomorphata</taxon>
        <taxon>Ovalentaria</taxon>
        <taxon>Atherinomorphae</taxon>
        <taxon>Cyprinodontiformes</taxon>
        <taxon>Cyprinodontidae</taxon>
        <taxon>Cyprinodon</taxon>
    </lineage>
</organism>
<dbReference type="GeneTree" id="ENSGT00940000166866"/>
<dbReference type="STRING" id="28743.ENSCVAP00000031303"/>
<dbReference type="OMA" id="RCSLCHQ"/>
<feature type="domain" description="C2H2-type" evidence="10">
    <location>
        <begin position="757"/>
        <end position="785"/>
    </location>
</feature>
<evidence type="ECO:0000256" key="1">
    <source>
        <dbReference type="ARBA" id="ARBA00004123"/>
    </source>
</evidence>
<reference evidence="11" key="1">
    <citation type="submission" date="2025-08" db="UniProtKB">
        <authorList>
            <consortium name="Ensembl"/>
        </authorList>
    </citation>
    <scope>IDENTIFICATION</scope>
</reference>
<feature type="compositionally biased region" description="Acidic residues" evidence="9">
    <location>
        <begin position="835"/>
        <end position="845"/>
    </location>
</feature>
<dbReference type="InterPro" id="IPR058156">
    <property type="entry name" value="Znf-C2H2_ZNF451"/>
</dbReference>
<evidence type="ECO:0000256" key="9">
    <source>
        <dbReference type="SAM" id="MobiDB-lite"/>
    </source>
</evidence>
<keyword evidence="3" id="KW-0677">Repeat</keyword>
<dbReference type="GO" id="GO:0005634">
    <property type="term" value="C:nucleus"/>
    <property type="evidence" value="ECO:0007669"/>
    <property type="project" value="UniProtKB-SubCell"/>
</dbReference>
<dbReference type="Ensembl" id="ENSCVAT00000026028.1">
    <property type="protein sequence ID" value="ENSCVAP00000031303.1"/>
    <property type="gene ID" value="ENSCVAG00000000853.1"/>
</dbReference>
<keyword evidence="4 8" id="KW-0863">Zinc-finger</keyword>
<evidence type="ECO:0000256" key="5">
    <source>
        <dbReference type="ARBA" id="ARBA00022833"/>
    </source>
</evidence>
<accession>A0A3Q2EFI7</accession>
<dbReference type="InterPro" id="IPR013087">
    <property type="entry name" value="Znf_C2H2_type"/>
</dbReference>
<dbReference type="GeneID" id="107084565"/>
<evidence type="ECO:0000256" key="6">
    <source>
        <dbReference type="ARBA" id="ARBA00023125"/>
    </source>
</evidence>
<evidence type="ECO:0000256" key="8">
    <source>
        <dbReference type="PROSITE-ProRule" id="PRU00042"/>
    </source>
</evidence>
<dbReference type="OrthoDB" id="6091938at2759"/>
<keyword evidence="12" id="KW-1185">Reference proteome</keyword>
<evidence type="ECO:0000256" key="2">
    <source>
        <dbReference type="ARBA" id="ARBA00022723"/>
    </source>
</evidence>
<feature type="domain" description="C2H2-type" evidence="10">
    <location>
        <begin position="150"/>
        <end position="181"/>
    </location>
</feature>
<comment type="subcellular location">
    <subcellularLocation>
        <location evidence="1">Nucleus</location>
    </subcellularLocation>
</comment>
<evidence type="ECO:0000256" key="4">
    <source>
        <dbReference type="ARBA" id="ARBA00022771"/>
    </source>
</evidence>
<keyword evidence="7" id="KW-0539">Nucleus</keyword>
<keyword evidence="5" id="KW-0862">Zinc</keyword>
<keyword evidence="6" id="KW-0238">DNA-binding</keyword>
<dbReference type="InterPro" id="IPR058950">
    <property type="entry name" value="Zf-C2H2_ZNF451_5th"/>
</dbReference>
<dbReference type="Gene3D" id="3.30.160.60">
    <property type="entry name" value="Classic Zinc Finger"/>
    <property type="match status" value="2"/>
</dbReference>
<dbReference type="RefSeq" id="XP_015229953.1">
    <property type="nucleotide sequence ID" value="XM_015374467.1"/>
</dbReference>
<proteinExistence type="predicted"/>
<evidence type="ECO:0000313" key="12">
    <source>
        <dbReference type="Proteomes" id="UP000265020"/>
    </source>
</evidence>
<dbReference type="SMART" id="SM00355">
    <property type="entry name" value="ZnF_C2H2"/>
    <property type="match status" value="12"/>
</dbReference>
<dbReference type="PANTHER" id="PTHR24376:SF243">
    <property type="entry name" value="C2H2-TYPE DOMAIN-CONTAINING PROTEIN"/>
    <property type="match status" value="1"/>
</dbReference>
<dbReference type="Pfam" id="PF23101">
    <property type="entry name" value="Zf-C2H2_ZNF451_1st"/>
    <property type="match status" value="1"/>
</dbReference>
<feature type="region of interest" description="Disordered" evidence="9">
    <location>
        <begin position="398"/>
        <end position="437"/>
    </location>
</feature>
<dbReference type="Proteomes" id="UP000265020">
    <property type="component" value="Unassembled WGS sequence"/>
</dbReference>
<name>A0A3Q2EFI7_CYPVA</name>
<reference evidence="11" key="2">
    <citation type="submission" date="2025-09" db="UniProtKB">
        <authorList>
            <consortium name="Ensembl"/>
        </authorList>
    </citation>
    <scope>IDENTIFICATION</scope>
</reference>
<dbReference type="PROSITE" id="PS00028">
    <property type="entry name" value="ZINC_FINGER_C2H2_1"/>
    <property type="match status" value="8"/>
</dbReference>
<evidence type="ECO:0000256" key="7">
    <source>
        <dbReference type="ARBA" id="ARBA00023242"/>
    </source>
</evidence>
<dbReference type="PROSITE" id="PS50157">
    <property type="entry name" value="ZINC_FINGER_C2H2_2"/>
    <property type="match status" value="3"/>
</dbReference>